<evidence type="ECO:0000313" key="2">
    <source>
        <dbReference type="EMBL" id="QJD80224.1"/>
    </source>
</evidence>
<feature type="region of interest" description="Disordered" evidence="1">
    <location>
        <begin position="352"/>
        <end position="376"/>
    </location>
</feature>
<dbReference type="AlphaFoldDB" id="A0A7L5DP11"/>
<gene>
    <name evidence="2" type="ORF">HH216_18725</name>
</gene>
<accession>A0A7L5DP11</accession>
<evidence type="ECO:0000313" key="3">
    <source>
        <dbReference type="Proteomes" id="UP000501128"/>
    </source>
</evidence>
<protein>
    <submittedName>
        <fullName evidence="2">Uncharacterized protein</fullName>
    </submittedName>
</protein>
<dbReference type="EMBL" id="CP051677">
    <property type="protein sequence ID" value="QJD80224.1"/>
    <property type="molecule type" value="Genomic_DNA"/>
</dbReference>
<dbReference type="Proteomes" id="UP000501128">
    <property type="component" value="Chromosome"/>
</dbReference>
<name>A0A7L5DP11_9BACT</name>
<dbReference type="KEGG" id="srho:HH216_18725"/>
<evidence type="ECO:0000256" key="1">
    <source>
        <dbReference type="SAM" id="MobiDB-lite"/>
    </source>
</evidence>
<dbReference type="RefSeq" id="WP_169552183.1">
    <property type="nucleotide sequence ID" value="NZ_CP051677.1"/>
</dbReference>
<reference evidence="2 3" key="1">
    <citation type="submission" date="2020-04" db="EMBL/GenBank/DDBJ databases">
        <title>Genome sequencing of novel species.</title>
        <authorList>
            <person name="Heo J."/>
            <person name="Kim S.-J."/>
            <person name="Kim J.-S."/>
            <person name="Hong S.-B."/>
            <person name="Kwon S.-W."/>
        </authorList>
    </citation>
    <scope>NUCLEOTIDE SEQUENCE [LARGE SCALE GENOMIC DNA]</scope>
    <source>
        <strain evidence="2 3">CJU-R4</strain>
    </source>
</reference>
<organism evidence="2 3">
    <name type="scientific">Spirosoma rhododendri</name>
    <dbReference type="NCBI Taxonomy" id="2728024"/>
    <lineage>
        <taxon>Bacteria</taxon>
        <taxon>Pseudomonadati</taxon>
        <taxon>Bacteroidota</taxon>
        <taxon>Cytophagia</taxon>
        <taxon>Cytophagales</taxon>
        <taxon>Cytophagaceae</taxon>
        <taxon>Spirosoma</taxon>
    </lineage>
</organism>
<keyword evidence="3" id="KW-1185">Reference proteome</keyword>
<proteinExistence type="predicted"/>
<sequence length="376" mass="40716">MAMRTMMHQLVAALLTLIVWGWSGSDGRAQAGLKMTTADMNNAVNKNVTADGFGQKTQSMALGGQAISSQPGKYGVMFLNAPIYKVYVERLEDNVDVMLSTLNDTYPLRKELIDQLIGIAGGLTYEYHLAVGTQTGQPKSMSPEAREKFMKSITESFTVGFYTDYFMSLNDDYRVLYFSSDLQRAATASGEPTIAQYNPNTMYMASAGSDPSRGKDRIRDTAKDCVAYVLSKIKQTETLGTTGKPSGGAGPNSDQVSKLFNQFNQIKGGYYWKQTKPGSSIAFYLKQLPGATLASDVVSEDGTGDRYVDRFAIDNGLLPFPSPSLLNMATNIGNGFSGIGLVTVPDPSKIVITPTNSSGNDSSKDKKNNDPPVIIH</sequence>